<evidence type="ECO:0000313" key="1">
    <source>
        <dbReference type="EMBL" id="EFN62747.1"/>
    </source>
</evidence>
<protein>
    <submittedName>
        <fullName evidence="1">Uncharacterized protein</fullName>
    </submittedName>
</protein>
<dbReference type="InParanoid" id="E2AUZ2"/>
<gene>
    <name evidence="1" type="ORF">EAG_00381</name>
</gene>
<organism evidence="2">
    <name type="scientific">Camponotus floridanus</name>
    <name type="common">Florida carpenter ant</name>
    <dbReference type="NCBI Taxonomy" id="104421"/>
    <lineage>
        <taxon>Eukaryota</taxon>
        <taxon>Metazoa</taxon>
        <taxon>Ecdysozoa</taxon>
        <taxon>Arthropoda</taxon>
        <taxon>Hexapoda</taxon>
        <taxon>Insecta</taxon>
        <taxon>Pterygota</taxon>
        <taxon>Neoptera</taxon>
        <taxon>Endopterygota</taxon>
        <taxon>Hymenoptera</taxon>
        <taxon>Apocrita</taxon>
        <taxon>Aculeata</taxon>
        <taxon>Formicoidea</taxon>
        <taxon>Formicidae</taxon>
        <taxon>Formicinae</taxon>
        <taxon>Camponotus</taxon>
    </lineage>
</organism>
<dbReference type="AlphaFoldDB" id="E2AUZ2"/>
<feature type="non-terminal residue" evidence="1">
    <location>
        <position position="207"/>
    </location>
</feature>
<keyword evidence="2" id="KW-1185">Reference proteome</keyword>
<dbReference type="OMA" id="ICESHAR"/>
<feature type="non-terminal residue" evidence="1">
    <location>
        <position position="1"/>
    </location>
</feature>
<accession>E2AUZ2</accession>
<name>E2AUZ2_CAMFO</name>
<dbReference type="PANTHER" id="PTHR33053">
    <property type="entry name" value="PROTEIN, PUTATIVE-RELATED"/>
    <property type="match status" value="1"/>
</dbReference>
<reference evidence="1 2" key="1">
    <citation type="journal article" date="2010" name="Science">
        <title>Genomic comparison of the ants Camponotus floridanus and Harpegnathos saltator.</title>
        <authorList>
            <person name="Bonasio R."/>
            <person name="Zhang G."/>
            <person name="Ye C."/>
            <person name="Mutti N.S."/>
            <person name="Fang X."/>
            <person name="Qin N."/>
            <person name="Donahue G."/>
            <person name="Yang P."/>
            <person name="Li Q."/>
            <person name="Li C."/>
            <person name="Zhang P."/>
            <person name="Huang Z."/>
            <person name="Berger S.L."/>
            <person name="Reinberg D."/>
            <person name="Wang J."/>
            <person name="Liebig J."/>
        </authorList>
    </citation>
    <scope>NUCLEOTIDE SEQUENCE [LARGE SCALE GENOMIC DNA]</scope>
    <source>
        <strain evidence="2">C129</strain>
    </source>
</reference>
<dbReference type="OrthoDB" id="7554291at2759"/>
<dbReference type="Proteomes" id="UP000000311">
    <property type="component" value="Unassembled WGS sequence"/>
</dbReference>
<evidence type="ECO:0000313" key="2">
    <source>
        <dbReference type="Proteomes" id="UP000000311"/>
    </source>
</evidence>
<dbReference type="EMBL" id="GL442948">
    <property type="protein sequence ID" value="EFN62747.1"/>
    <property type="molecule type" value="Genomic_DNA"/>
</dbReference>
<proteinExistence type="predicted"/>
<dbReference type="PANTHER" id="PTHR33053:SF24">
    <property type="entry name" value="TRANSPOSASE DOMAIN-CONTAINING PROTEIN"/>
    <property type="match status" value="1"/>
</dbReference>
<sequence>ENGYIRNGIRYTFSIRHYILDAPARAKIKCCKDHVGYCACEKCEVIGEYIDNRMTFVELNEPLRTDESYNNQKQPYHHTGHSPLEKIGTGLVSQFRLDGMHLIFLGVIKRLLLTWKMCNGPWKLHRNTIAAISSELISLKPSCPQDFNRPPRSLAEISFYKATEFRRFLLYDGILVLRDYLDENIYKHFLLLHCGIYILSSPVLVKS</sequence>